<evidence type="ECO:0000313" key="2">
    <source>
        <dbReference type="Proteomes" id="UP000236737"/>
    </source>
</evidence>
<name>A0A1H5Y1Q1_9FLAO</name>
<proteinExistence type="predicted"/>
<dbReference type="AlphaFoldDB" id="A0A1H5Y1Q1"/>
<dbReference type="Proteomes" id="UP000236737">
    <property type="component" value="Unassembled WGS sequence"/>
</dbReference>
<gene>
    <name evidence="1" type="ORF">SAMN04488130_10716</name>
</gene>
<protein>
    <submittedName>
        <fullName evidence="1">Uncharacterized protein</fullName>
    </submittedName>
</protein>
<dbReference type="RefSeq" id="WP_103999952.1">
    <property type="nucleotide sequence ID" value="NZ_FNVP01000007.1"/>
</dbReference>
<sequence length="318" mass="37657">MKNSGVFSDKKIIFICPKFIGYNEAIKTEIENLGGYVLMFNDRPYNGVFDFFKKINISIIKLYQNVNWYCRLRKIDLDSYNTLFVIRGEYVPLFVLDKCKKAGLEMIMYQWDSVKNCNYLYQKDFFNKISTFDGGDAKLYGFDYFPLFYRSEYAEIESRNSKTKTALFVGTFQMLRYSSVLELKERLNKVGIETIIKIRIPFYHYLKLLMKGVKLKKEYLFFKNISFSEILMLYSSSDIIIDAANENQRGLTMRTFEALGANRILLTNNLSVKQEPFYDSKRIKFFDQEFFSETFNDDIISNLVKDQKLDNWILKLIN</sequence>
<keyword evidence="2" id="KW-1185">Reference proteome</keyword>
<dbReference type="OrthoDB" id="3251881at2"/>
<dbReference type="EMBL" id="FNVP01000007">
    <property type="protein sequence ID" value="SEG17607.1"/>
    <property type="molecule type" value="Genomic_DNA"/>
</dbReference>
<evidence type="ECO:0000313" key="1">
    <source>
        <dbReference type="EMBL" id="SEG17607.1"/>
    </source>
</evidence>
<reference evidence="2" key="1">
    <citation type="submission" date="2016-10" db="EMBL/GenBank/DDBJ databases">
        <authorList>
            <person name="Varghese N."/>
            <person name="Submissions S."/>
        </authorList>
    </citation>
    <scope>NUCLEOTIDE SEQUENCE [LARGE SCALE GENOMIC DNA]</scope>
    <source>
        <strain evidence="2">CGMCC 1.9230</strain>
    </source>
</reference>
<accession>A0A1H5Y1Q1</accession>
<organism evidence="1 2">
    <name type="scientific">Flavobacterium urumqiense</name>
    <dbReference type="NCBI Taxonomy" id="935224"/>
    <lineage>
        <taxon>Bacteria</taxon>
        <taxon>Pseudomonadati</taxon>
        <taxon>Bacteroidota</taxon>
        <taxon>Flavobacteriia</taxon>
        <taxon>Flavobacteriales</taxon>
        <taxon>Flavobacteriaceae</taxon>
        <taxon>Flavobacterium</taxon>
    </lineage>
</organism>